<accession>A0A1S3XB57</accession>
<dbReference type="KEGG" id="nta:107763192"/>
<proteinExistence type="predicted"/>
<organism evidence="1">
    <name type="scientific">Nicotiana tabacum</name>
    <name type="common">Common tobacco</name>
    <dbReference type="NCBI Taxonomy" id="4097"/>
    <lineage>
        <taxon>Eukaryota</taxon>
        <taxon>Viridiplantae</taxon>
        <taxon>Streptophyta</taxon>
        <taxon>Embryophyta</taxon>
        <taxon>Tracheophyta</taxon>
        <taxon>Spermatophyta</taxon>
        <taxon>Magnoliopsida</taxon>
        <taxon>eudicotyledons</taxon>
        <taxon>Gunneridae</taxon>
        <taxon>Pentapetalae</taxon>
        <taxon>asterids</taxon>
        <taxon>lamiids</taxon>
        <taxon>Solanales</taxon>
        <taxon>Solanaceae</taxon>
        <taxon>Nicotianoideae</taxon>
        <taxon>Nicotianeae</taxon>
        <taxon>Nicotiana</taxon>
    </lineage>
</organism>
<dbReference type="PaxDb" id="4097-A0A1S3XB57"/>
<sequence>MVIVEKDTKMQLEKWLRVEESIMKQKSRVQWLNLGDANTTYFFASMKIRYSQNKIKSLIRNNGEVVQTKQEIEEEVLGFYKQLLGSVTERLTAINPVVMMDGLLGISDSKAPGCDGFNALFFKMAWPMVGDKITDAVMEFFSRDNMYQPINCTTVTLVPKGVMDDIVDRSQSSFVPRRLINDNIIMSHELVKGYGRKGLSPRYVLKVDMKKAYDSIEWDYMEQVLKSLQLPGKFVHWIIRGDTIFVQLLYQSFQEFSQAYGLVANAEITTSILDESGRKYNRKYCKC</sequence>
<name>A0A1S3XB57_TOBAC</name>
<dbReference type="AlphaFoldDB" id="A0A1S3XB57"/>
<evidence type="ECO:0000313" key="1">
    <source>
        <dbReference type="RefSeq" id="XP_016437146.1"/>
    </source>
</evidence>
<dbReference type="InterPro" id="IPR052343">
    <property type="entry name" value="Retrotransposon-Effector_Assoc"/>
</dbReference>
<evidence type="ECO:0008006" key="2">
    <source>
        <dbReference type="Google" id="ProtNLM"/>
    </source>
</evidence>
<protein>
    <recommendedName>
        <fullName evidence="2">Reverse transcriptase domain-containing protein</fullName>
    </recommendedName>
</protein>
<dbReference type="OrthoDB" id="1934719at2759"/>
<dbReference type="RefSeq" id="XP_016437146.1">
    <property type="nucleotide sequence ID" value="XM_016581660.1"/>
</dbReference>
<dbReference type="STRING" id="4097.A0A1S3XB57"/>
<gene>
    <name evidence="1" type="primary">LOC107763192</name>
</gene>
<dbReference type="PANTHER" id="PTHR46890">
    <property type="entry name" value="NON-LTR RETROLELEMENT REVERSE TRANSCRIPTASE-LIKE PROTEIN-RELATED"/>
    <property type="match status" value="1"/>
</dbReference>
<reference evidence="1" key="1">
    <citation type="submission" date="2025-08" db="UniProtKB">
        <authorList>
            <consortium name="RefSeq"/>
        </authorList>
    </citation>
    <scope>IDENTIFICATION</scope>
</reference>
<dbReference type="PANTHER" id="PTHR46890:SF48">
    <property type="entry name" value="RNA-DIRECTED DNA POLYMERASE"/>
    <property type="match status" value="1"/>
</dbReference>